<gene>
    <name evidence="2" type="ORF">EGYM00392_LOCUS8647</name>
</gene>
<organism evidence="2">
    <name type="scientific">Eutreptiella gymnastica</name>
    <dbReference type="NCBI Taxonomy" id="73025"/>
    <lineage>
        <taxon>Eukaryota</taxon>
        <taxon>Discoba</taxon>
        <taxon>Euglenozoa</taxon>
        <taxon>Euglenida</taxon>
        <taxon>Spirocuta</taxon>
        <taxon>Euglenophyceae</taxon>
        <taxon>Eutreptiales</taxon>
        <taxon>Eutreptiaceae</taxon>
        <taxon>Eutreptiella</taxon>
    </lineage>
</organism>
<evidence type="ECO:0000256" key="1">
    <source>
        <dbReference type="SAM" id="MobiDB-lite"/>
    </source>
</evidence>
<sequence>MVNLFSAAASLTTTTSQKPRLGLRVQHGHSAHTMLASEDQASLVKRKTTLRVVWVAVLLVVLQLPGASEPNAALGDGCVVVGSTVSFYNERFLSAGLSRVSTLHTANGTLQKGHEKQEVPVQVSTAPCTAS</sequence>
<accession>A0A7S1N4T7</accession>
<protein>
    <submittedName>
        <fullName evidence="2">Uncharacterized protein</fullName>
    </submittedName>
</protein>
<name>A0A7S1N4T7_9EUGL</name>
<feature type="region of interest" description="Disordered" evidence="1">
    <location>
        <begin position="111"/>
        <end position="131"/>
    </location>
</feature>
<dbReference type="AlphaFoldDB" id="A0A7S1N4T7"/>
<proteinExistence type="predicted"/>
<evidence type="ECO:0000313" key="2">
    <source>
        <dbReference type="EMBL" id="CAD8997581.1"/>
    </source>
</evidence>
<dbReference type="EMBL" id="HBGA01022499">
    <property type="protein sequence ID" value="CAD8997581.1"/>
    <property type="molecule type" value="Transcribed_RNA"/>
</dbReference>
<feature type="compositionally biased region" description="Polar residues" evidence="1">
    <location>
        <begin position="122"/>
        <end position="131"/>
    </location>
</feature>
<reference evidence="2" key="1">
    <citation type="submission" date="2021-01" db="EMBL/GenBank/DDBJ databases">
        <authorList>
            <person name="Corre E."/>
            <person name="Pelletier E."/>
            <person name="Niang G."/>
            <person name="Scheremetjew M."/>
            <person name="Finn R."/>
            <person name="Kale V."/>
            <person name="Holt S."/>
            <person name="Cochrane G."/>
            <person name="Meng A."/>
            <person name="Brown T."/>
            <person name="Cohen L."/>
        </authorList>
    </citation>
    <scope>NUCLEOTIDE SEQUENCE</scope>
    <source>
        <strain evidence="2">NIES-381</strain>
    </source>
</reference>